<gene>
    <name evidence="1" type="primary">ligA_2</name>
    <name evidence="1" type="ORF">ADICEAN_03544</name>
</gene>
<organism evidence="1 2">
    <name type="scientific">Cesiribacter andamanensis AMV16</name>
    <dbReference type="NCBI Taxonomy" id="1279009"/>
    <lineage>
        <taxon>Bacteria</taxon>
        <taxon>Pseudomonadati</taxon>
        <taxon>Bacteroidota</taxon>
        <taxon>Cytophagia</taxon>
        <taxon>Cytophagales</taxon>
        <taxon>Cesiribacteraceae</taxon>
        <taxon>Cesiribacter</taxon>
    </lineage>
</organism>
<dbReference type="EMBL" id="AODQ01000124">
    <property type="protein sequence ID" value="EMR01340.1"/>
    <property type="molecule type" value="Genomic_DNA"/>
</dbReference>
<evidence type="ECO:0000313" key="1">
    <source>
        <dbReference type="EMBL" id="EMR01340.1"/>
    </source>
</evidence>
<dbReference type="EC" id="6.5.1.2" evidence="1"/>
<dbReference type="Proteomes" id="UP000011910">
    <property type="component" value="Unassembled WGS sequence"/>
</dbReference>
<proteinExistence type="predicted"/>
<dbReference type="Gene3D" id="1.10.287.610">
    <property type="entry name" value="Helix hairpin bin"/>
    <property type="match status" value="1"/>
</dbReference>
<accession>M7NHR4</accession>
<dbReference type="AlphaFoldDB" id="M7NHR4"/>
<reference evidence="1 2" key="1">
    <citation type="journal article" date="2013" name="Genome Announc.">
        <title>Draft Genome Sequence of Cesiribacter andamanensis Strain AMV16T, Isolated from a Soil Sample from a Mud Volcano in the Andaman Islands, India.</title>
        <authorList>
            <person name="Shivaji S."/>
            <person name="Ara S."/>
            <person name="Begum Z."/>
            <person name="Srinivas T.N."/>
            <person name="Singh A."/>
            <person name="Kumar Pinnaka A."/>
        </authorList>
    </citation>
    <scope>NUCLEOTIDE SEQUENCE [LARGE SCALE GENOMIC DNA]</scope>
    <source>
        <strain evidence="1 2">AMV16</strain>
    </source>
</reference>
<keyword evidence="2" id="KW-1185">Reference proteome</keyword>
<name>M7NHR4_9BACT</name>
<evidence type="ECO:0000313" key="2">
    <source>
        <dbReference type="Proteomes" id="UP000011910"/>
    </source>
</evidence>
<comment type="caution">
    <text evidence="1">The sequence shown here is derived from an EMBL/GenBank/DDBJ whole genome shotgun (WGS) entry which is preliminary data.</text>
</comment>
<dbReference type="STRING" id="1279009.ADICEAN_03544"/>
<protein>
    <submittedName>
        <fullName evidence="1">DNA ligase</fullName>
        <ecNumber evidence="1">6.5.1.2</ecNumber>
    </submittedName>
</protein>
<dbReference type="GO" id="GO:0003911">
    <property type="term" value="F:DNA ligase (NAD+) activity"/>
    <property type="evidence" value="ECO:0007669"/>
    <property type="project" value="UniProtKB-EC"/>
</dbReference>
<keyword evidence="1" id="KW-0436">Ligase</keyword>
<sequence length="88" mass="10491">MQPEEARHRIDTLKEQINYYNEQYYQHNNSEITDYEFDQLLEELVGLEEQYPDFRTPRLSYPASGRHHYQAISYGLPPLSHALAGQYL</sequence>
<dbReference type="eggNOG" id="COG0272">
    <property type="taxonomic scope" value="Bacteria"/>
</dbReference>
<dbReference type="SUPFAM" id="SSF56091">
    <property type="entry name" value="DNA ligase/mRNA capping enzyme, catalytic domain"/>
    <property type="match status" value="1"/>
</dbReference>